<dbReference type="Gene3D" id="1.10.10.10">
    <property type="entry name" value="Winged helix-like DNA-binding domain superfamily/Winged helix DNA-binding domain"/>
    <property type="match status" value="1"/>
</dbReference>
<protein>
    <submittedName>
        <fullName evidence="5">Winged helix-turn-helix domain-containing protein</fullName>
    </submittedName>
</protein>
<dbReference type="SUPFAM" id="SSF46785">
    <property type="entry name" value="Winged helix' DNA-binding domain"/>
    <property type="match status" value="1"/>
</dbReference>
<dbReference type="InterPro" id="IPR011991">
    <property type="entry name" value="ArsR-like_HTH"/>
</dbReference>
<evidence type="ECO:0000256" key="2">
    <source>
        <dbReference type="ARBA" id="ARBA00023125"/>
    </source>
</evidence>
<evidence type="ECO:0000256" key="3">
    <source>
        <dbReference type="ARBA" id="ARBA00023163"/>
    </source>
</evidence>
<dbReference type="Proteomes" id="UP001500683">
    <property type="component" value="Unassembled WGS sequence"/>
</dbReference>
<evidence type="ECO:0000313" key="5">
    <source>
        <dbReference type="EMBL" id="GAA4105114.1"/>
    </source>
</evidence>
<evidence type="ECO:0000313" key="6">
    <source>
        <dbReference type="Proteomes" id="UP001500683"/>
    </source>
</evidence>
<dbReference type="InterPro" id="IPR036388">
    <property type="entry name" value="WH-like_DNA-bd_sf"/>
</dbReference>
<dbReference type="InterPro" id="IPR001845">
    <property type="entry name" value="HTH_ArsR_DNA-bd_dom"/>
</dbReference>
<gene>
    <name evidence="5" type="ORF">GCM10022214_84990</name>
</gene>
<keyword evidence="3" id="KW-0804">Transcription</keyword>
<dbReference type="InterPro" id="IPR036390">
    <property type="entry name" value="WH_DNA-bd_sf"/>
</dbReference>
<dbReference type="PANTHER" id="PTHR43132">
    <property type="entry name" value="ARSENICAL RESISTANCE OPERON REPRESSOR ARSR-RELATED"/>
    <property type="match status" value="1"/>
</dbReference>
<organism evidence="5 6">
    <name type="scientific">Actinomadura miaoliensis</name>
    <dbReference type="NCBI Taxonomy" id="430685"/>
    <lineage>
        <taxon>Bacteria</taxon>
        <taxon>Bacillati</taxon>
        <taxon>Actinomycetota</taxon>
        <taxon>Actinomycetes</taxon>
        <taxon>Streptosporangiales</taxon>
        <taxon>Thermomonosporaceae</taxon>
        <taxon>Actinomadura</taxon>
    </lineage>
</organism>
<feature type="domain" description="HTH arsR-type" evidence="4">
    <location>
        <begin position="242"/>
        <end position="335"/>
    </location>
</feature>
<dbReference type="EMBL" id="BAAAZG010000081">
    <property type="protein sequence ID" value="GAA4105114.1"/>
    <property type="molecule type" value="Genomic_DNA"/>
</dbReference>
<proteinExistence type="predicted"/>
<reference evidence="6" key="1">
    <citation type="journal article" date="2019" name="Int. J. Syst. Evol. Microbiol.">
        <title>The Global Catalogue of Microorganisms (GCM) 10K type strain sequencing project: providing services to taxonomists for standard genome sequencing and annotation.</title>
        <authorList>
            <consortium name="The Broad Institute Genomics Platform"/>
            <consortium name="The Broad Institute Genome Sequencing Center for Infectious Disease"/>
            <person name="Wu L."/>
            <person name="Ma J."/>
        </authorList>
    </citation>
    <scope>NUCLEOTIDE SEQUENCE [LARGE SCALE GENOMIC DNA]</scope>
    <source>
        <strain evidence="6">JCM 16702</strain>
    </source>
</reference>
<comment type="caution">
    <text evidence="5">The sequence shown here is derived from an EMBL/GenBank/DDBJ whole genome shotgun (WGS) entry which is preliminary data.</text>
</comment>
<dbReference type="SMART" id="SM00418">
    <property type="entry name" value="HTH_ARSR"/>
    <property type="match status" value="1"/>
</dbReference>
<accession>A0ABP7X589</accession>
<evidence type="ECO:0000256" key="1">
    <source>
        <dbReference type="ARBA" id="ARBA00023015"/>
    </source>
</evidence>
<dbReference type="CDD" id="cd00090">
    <property type="entry name" value="HTH_ARSR"/>
    <property type="match status" value="1"/>
</dbReference>
<name>A0ABP7X589_9ACTN</name>
<keyword evidence="1" id="KW-0805">Transcription regulation</keyword>
<dbReference type="InterPro" id="IPR051011">
    <property type="entry name" value="Metal_resp_trans_reg"/>
</dbReference>
<keyword evidence="2" id="KW-0238">DNA-binding</keyword>
<dbReference type="PROSITE" id="PS50987">
    <property type="entry name" value="HTH_ARSR_2"/>
    <property type="match status" value="1"/>
</dbReference>
<dbReference type="Pfam" id="PF01022">
    <property type="entry name" value="HTH_5"/>
    <property type="match status" value="1"/>
</dbReference>
<dbReference type="RefSeq" id="WP_344959020.1">
    <property type="nucleotide sequence ID" value="NZ_BAAAZG010000081.1"/>
</dbReference>
<sequence length="338" mass="36953">MLRVHFTADDLQRVQLAPGPDALWEILLSLCRLRRPQGEAVFGQWKRQVTSQLPASIGMLTALAPPSGYAADFLTPTTSTGTLRDGLAAVRATPRARLRTDLTELATRHPHRSIPSWGRSLADGRPQVVQQVTASLADYFAHCLAPYWPRVRAQVDRDRHRRRQQLDEGGWPRVLSTIHPTARWSYPVLELDYPADHDIALDGRGLVLQPSFFCWGPPVTLLDPALPPVLAYPVTPAFGWAATDAEDGSRSRALTALLGDTRANVLKAIADGACSTTQLAGRVQAPPPTVSRQAAVLRDAGLIRTQRAGKRVEHSITPLGTALLQGDLDHDQPSERAN</sequence>
<dbReference type="PANTHER" id="PTHR43132:SF8">
    <property type="entry name" value="HTH-TYPE TRANSCRIPTIONAL REGULATOR KMTR"/>
    <property type="match status" value="1"/>
</dbReference>
<evidence type="ECO:0000259" key="4">
    <source>
        <dbReference type="PROSITE" id="PS50987"/>
    </source>
</evidence>
<keyword evidence="6" id="KW-1185">Reference proteome</keyword>